<dbReference type="EMBL" id="CP102252">
    <property type="protein sequence ID" value="UWN66149.1"/>
    <property type="molecule type" value="Genomic_DNA"/>
</dbReference>
<dbReference type="Gene3D" id="2.60.40.10">
    <property type="entry name" value="Immunoglobulins"/>
    <property type="match status" value="2"/>
</dbReference>
<keyword evidence="1" id="KW-0732">Signal</keyword>
<evidence type="ECO:0000256" key="1">
    <source>
        <dbReference type="SAM" id="SignalP"/>
    </source>
</evidence>
<accession>A0ABY5VAB2</accession>
<sequence length="851" mass="92819">MKLASILFAPLVAAALLAPGCSDDPDVSVTRDTDELNFAYSVSTQSFTVRTDGSWNLSTEDDWIHTDPAQGVGNGHNYQYINVTVDRNTGEKRSGEITIHAAGRDLKVYIHQDDGIFAMKQAYVLGTLLEGEQISGIYVAIPYEKALGTELMDVEVELDGEGAPGIKCEPVAGEKLQEGDGEVLVALSGTPRSMGDIDISVTIRLSTQETPVVQETRSFVSSENIIYEMTFDKLIWGGDYVANKTGMYPGHQNLTVTPDTPATTVATAGQDGSGDFFNAGMNPAFTADRGLAEWAGSKVYEHPGYPKMGTGSALGWIMSPALNFQALGLTEPQNIFVQFDYCRWDGEQDDIVVTAENAGSMPETQLVKDHPKRTWQSIVFKVTDATSETRIKISGTKAGSNRFFIDNFRVYVSQAVPVEVTSKLETPTNLSCTEQTPSSLSFTWKRDYDASSYTAELYRADNESVAVKSEVVSGNQCTFDELDPSADYKFRVMANCQPKPEFNSDYSAFLACRTLDPVAIPAPQVSLYEASRGFLVFEWPRDDTYPRKFILELAETASGDAIRTVECKEPVKGQGFYANYPYNRFVFGNLQADKTYYCRVKILGEGVYTDSAFGIGEGKTSPMPAPGSEVLLYKDFDDFWWGGYSIAAAFGICPSSAAQKLPATMNIAGSVFADDDTTVVGEPSKNADDTFATVGKNNADYLAARWGDGDWDTANSKKIYEVCGHLKFGTGSAAGSLVLPHLTKLGAATADVVLTFRACPYTEPKAVNGVYTIYGNQDRKDFTVSIAGGGTFEDGTTKITLTNDDSGRDNNGRFAWTDHTVTVKNVTAESRITIATIEKRMWLDEIKVVKK</sequence>
<dbReference type="PROSITE" id="PS50853">
    <property type="entry name" value="FN3"/>
    <property type="match status" value="1"/>
</dbReference>
<dbReference type="Pfam" id="PF00041">
    <property type="entry name" value="fn3"/>
    <property type="match status" value="1"/>
</dbReference>
<gene>
    <name evidence="3" type="ORF">NQ519_04755</name>
</gene>
<proteinExistence type="predicted"/>
<protein>
    <submittedName>
        <fullName evidence="3">Fibronectin type III domain-containing protein</fullName>
    </submittedName>
</protein>
<dbReference type="CDD" id="cd14948">
    <property type="entry name" value="BACON"/>
    <property type="match status" value="1"/>
</dbReference>
<dbReference type="InterPro" id="IPR003961">
    <property type="entry name" value="FN3_dom"/>
</dbReference>
<name>A0ABY5VAB2_9BACT</name>
<evidence type="ECO:0000259" key="2">
    <source>
        <dbReference type="PROSITE" id="PS50853"/>
    </source>
</evidence>
<dbReference type="Proteomes" id="UP001058267">
    <property type="component" value="Chromosome"/>
</dbReference>
<reference evidence="3" key="1">
    <citation type="journal article" date="2022" name="Cell">
        <title>Design, construction, and in vivo augmentation of a complex gut microbiome.</title>
        <authorList>
            <person name="Cheng A.G."/>
            <person name="Ho P.Y."/>
            <person name="Aranda-Diaz A."/>
            <person name="Jain S."/>
            <person name="Yu F.B."/>
            <person name="Meng X."/>
            <person name="Wang M."/>
            <person name="Iakiviak M."/>
            <person name="Nagashima K."/>
            <person name="Zhao A."/>
            <person name="Murugkar P."/>
            <person name="Patil A."/>
            <person name="Atabakhsh K."/>
            <person name="Weakley A."/>
            <person name="Yan J."/>
            <person name="Brumbaugh A.R."/>
            <person name="Higginbottom S."/>
            <person name="Dimas A."/>
            <person name="Shiver A.L."/>
            <person name="Deutschbauer A."/>
            <person name="Neff N."/>
            <person name="Sonnenburg J.L."/>
            <person name="Huang K.C."/>
            <person name="Fischbach M.A."/>
        </authorList>
    </citation>
    <scope>NUCLEOTIDE SEQUENCE</scope>
    <source>
        <strain evidence="3">JC50</strain>
    </source>
</reference>
<evidence type="ECO:0000313" key="4">
    <source>
        <dbReference type="Proteomes" id="UP001058267"/>
    </source>
</evidence>
<dbReference type="InterPro" id="IPR024361">
    <property type="entry name" value="BACON"/>
</dbReference>
<evidence type="ECO:0000313" key="3">
    <source>
        <dbReference type="EMBL" id="UWN66149.1"/>
    </source>
</evidence>
<dbReference type="RefSeq" id="WP_019152307.1">
    <property type="nucleotide sequence ID" value="NZ_CP102252.1"/>
</dbReference>
<dbReference type="Pfam" id="PF13004">
    <property type="entry name" value="BACON"/>
    <property type="match status" value="1"/>
</dbReference>
<feature type="domain" description="Fibronectin type-III" evidence="2">
    <location>
        <begin position="426"/>
        <end position="517"/>
    </location>
</feature>
<dbReference type="SMART" id="SM00060">
    <property type="entry name" value="FN3"/>
    <property type="match status" value="2"/>
</dbReference>
<dbReference type="InterPro" id="IPR013783">
    <property type="entry name" value="Ig-like_fold"/>
</dbReference>
<keyword evidence="4" id="KW-1185">Reference proteome</keyword>
<dbReference type="InterPro" id="IPR036116">
    <property type="entry name" value="FN3_sf"/>
</dbReference>
<dbReference type="CDD" id="cd00063">
    <property type="entry name" value="FN3"/>
    <property type="match status" value="1"/>
</dbReference>
<dbReference type="SUPFAM" id="SSF49265">
    <property type="entry name" value="Fibronectin type III"/>
    <property type="match status" value="1"/>
</dbReference>
<feature type="signal peptide" evidence="1">
    <location>
        <begin position="1"/>
        <end position="18"/>
    </location>
</feature>
<feature type="chain" id="PRO_5045071521" evidence="1">
    <location>
        <begin position="19"/>
        <end position="851"/>
    </location>
</feature>
<organism evidence="3 4">
    <name type="scientific">Alistipes senegalensis JC50</name>
    <dbReference type="NCBI Taxonomy" id="1033732"/>
    <lineage>
        <taxon>Bacteria</taxon>
        <taxon>Pseudomonadati</taxon>
        <taxon>Bacteroidota</taxon>
        <taxon>Bacteroidia</taxon>
        <taxon>Bacteroidales</taxon>
        <taxon>Rikenellaceae</taxon>
        <taxon>Alistipes</taxon>
    </lineage>
</organism>